<reference evidence="5" key="1">
    <citation type="submission" date="2019-10" db="EMBL/GenBank/DDBJ databases">
        <title>Streptomyces sp. nov., a novel actinobacterium isolated from alkaline environment.</title>
        <authorList>
            <person name="Golinska P."/>
        </authorList>
    </citation>
    <scope>NUCLEOTIDE SEQUENCE [LARGE SCALE GENOMIC DNA]</scope>
    <source>
        <strain evidence="5">DSM 42108</strain>
    </source>
</reference>
<proteinExistence type="predicted"/>
<feature type="domain" description="Cyanobactin oxidase ThcOx second" evidence="3">
    <location>
        <begin position="143"/>
        <end position="257"/>
    </location>
</feature>
<dbReference type="InterPro" id="IPR054488">
    <property type="entry name" value="ThcOx_dom2"/>
</dbReference>
<dbReference type="CDD" id="cd02142">
    <property type="entry name" value="McbC_SagB-like_oxidoreductase"/>
    <property type="match status" value="1"/>
</dbReference>
<dbReference type="Proteomes" id="UP000530234">
    <property type="component" value="Unassembled WGS sequence"/>
</dbReference>
<dbReference type="RefSeq" id="WP_182661980.1">
    <property type="nucleotide sequence ID" value="NZ_VKHS01000126.1"/>
</dbReference>
<evidence type="ECO:0000259" key="3">
    <source>
        <dbReference type="Pfam" id="PF22767"/>
    </source>
</evidence>
<gene>
    <name evidence="4" type="ORF">FOE67_08065</name>
</gene>
<dbReference type="GO" id="GO:0016491">
    <property type="term" value="F:oxidoreductase activity"/>
    <property type="evidence" value="ECO:0007669"/>
    <property type="project" value="InterPro"/>
</dbReference>
<accession>A0A7W3T203</accession>
<evidence type="ECO:0000313" key="5">
    <source>
        <dbReference type="Proteomes" id="UP000530234"/>
    </source>
</evidence>
<sequence>MTDVPLPSAPPRSTLVQLWALREDTGFRPGGERSGAGVVTTPWGDVCLDNEPPVVARALERMTYGPVSLDNVLPGFGDAAADHTDPAPLAADHTALRAVLASLQHVVIRTLATPTGDHVLTVVPMSRRATFAPAPPAADTVHRMSRFVTLRAGPEGWLVESPLSPHRVILHSSPADRLVSCYTRARTVSEVAGILDRPTSETALLVAHLAEAGMLVPGTARPGSTGPVVFAEDQEPLAHWSPRELLVHQRSRPGAHDEPVGPTGEFRAEERRTTGPARGGRAIALPVPDRELIRASDPSLGEVMEARRSVRPDDGRPLNLEELGQLLHRSAAVGPNSGRPYPSLGSRYPLELYLTVTDGGELRRGVYHYDPHTHTLAPLDTAPELVDELLTEAGDNAGLSKEPPVLISMTARYHRLGASYRGTAYSALLKEVGAFQQTLYLVATAMGLGPCALAFGDTETSARAFGLDWLEEPGVGEFVISALPGAGVRPGSGPR</sequence>
<name>A0A7W3T203_9ACTN</name>
<dbReference type="InterPro" id="IPR052544">
    <property type="entry name" value="Bacteriocin_Proc_Enz"/>
</dbReference>
<keyword evidence="5" id="KW-1185">Reference proteome</keyword>
<evidence type="ECO:0000256" key="1">
    <source>
        <dbReference type="SAM" id="MobiDB-lite"/>
    </source>
</evidence>
<dbReference type="Pfam" id="PF00881">
    <property type="entry name" value="Nitroreductase"/>
    <property type="match status" value="1"/>
</dbReference>
<dbReference type="InterPro" id="IPR029479">
    <property type="entry name" value="Nitroreductase"/>
</dbReference>
<dbReference type="Pfam" id="PF22767">
    <property type="entry name" value="ThcOx"/>
    <property type="match status" value="1"/>
</dbReference>
<protein>
    <submittedName>
        <fullName evidence="4">SagB/ThcOx family dehydrogenase</fullName>
    </submittedName>
</protein>
<dbReference type="InterPro" id="IPR020051">
    <property type="entry name" value="SagB-type_dehydrogenase"/>
</dbReference>
<comment type="caution">
    <text evidence="4">The sequence shown here is derived from an EMBL/GenBank/DDBJ whole genome shotgun (WGS) entry which is preliminary data.</text>
</comment>
<evidence type="ECO:0000313" key="4">
    <source>
        <dbReference type="EMBL" id="MBB0229470.1"/>
    </source>
</evidence>
<feature type="region of interest" description="Disordered" evidence="1">
    <location>
        <begin position="250"/>
        <end position="282"/>
    </location>
</feature>
<dbReference type="PANTHER" id="PTHR43745">
    <property type="entry name" value="NITROREDUCTASE MJ1384-RELATED"/>
    <property type="match status" value="1"/>
</dbReference>
<dbReference type="InterPro" id="IPR000415">
    <property type="entry name" value="Nitroreductase-like"/>
</dbReference>
<dbReference type="AlphaFoldDB" id="A0A7W3T203"/>
<dbReference type="EMBL" id="VKHS01000126">
    <property type="protein sequence ID" value="MBB0229470.1"/>
    <property type="molecule type" value="Genomic_DNA"/>
</dbReference>
<evidence type="ECO:0000259" key="2">
    <source>
        <dbReference type="Pfam" id="PF00881"/>
    </source>
</evidence>
<dbReference type="Gene3D" id="3.40.109.10">
    <property type="entry name" value="NADH Oxidase"/>
    <property type="match status" value="1"/>
</dbReference>
<dbReference type="NCBIfam" id="TIGR03605">
    <property type="entry name" value="antibiot_sagB"/>
    <property type="match status" value="1"/>
</dbReference>
<dbReference type="PANTHER" id="PTHR43745:SF2">
    <property type="entry name" value="NITROREDUCTASE MJ1384-RELATED"/>
    <property type="match status" value="1"/>
</dbReference>
<organism evidence="4 5">
    <name type="scientific">Streptomyces calidiresistens</name>
    <dbReference type="NCBI Taxonomy" id="1485586"/>
    <lineage>
        <taxon>Bacteria</taxon>
        <taxon>Bacillati</taxon>
        <taxon>Actinomycetota</taxon>
        <taxon>Actinomycetes</taxon>
        <taxon>Kitasatosporales</taxon>
        <taxon>Streptomycetaceae</taxon>
        <taxon>Streptomyces</taxon>
    </lineage>
</organism>
<dbReference type="SUPFAM" id="SSF55469">
    <property type="entry name" value="FMN-dependent nitroreductase-like"/>
    <property type="match status" value="1"/>
</dbReference>
<feature type="domain" description="Nitroreductase" evidence="2">
    <location>
        <begin position="305"/>
        <end position="468"/>
    </location>
</feature>